<dbReference type="Proteomes" id="UP000185794">
    <property type="component" value="Unassembled WGS sequence"/>
</dbReference>
<reference evidence="1 2" key="1">
    <citation type="journal article" date="2017" name="Front. Cell. Infect. Microbiol.">
        <title>Chaperone-usher pili loci of human colonization factor-negative enterotoxigenic Escherichia coli.</title>
        <authorList>
            <person name="Del Canto F."/>
            <person name="Vidal R."/>
            <person name="Stine O.C."/>
            <person name="Pop M."/>
        </authorList>
    </citation>
    <scope>NUCLEOTIDE SEQUENCE [LARGE SCALE GENOMIC DNA]</scope>
    <source>
        <strain evidence="1 2">700324</strain>
    </source>
</reference>
<dbReference type="AlphaFoldDB" id="A0A854BJK1"/>
<organism evidence="1 2">
    <name type="scientific">Escherichia coli</name>
    <dbReference type="NCBI Taxonomy" id="562"/>
    <lineage>
        <taxon>Bacteria</taxon>
        <taxon>Pseudomonadati</taxon>
        <taxon>Pseudomonadota</taxon>
        <taxon>Gammaproteobacteria</taxon>
        <taxon>Enterobacterales</taxon>
        <taxon>Enterobacteriaceae</taxon>
        <taxon>Escherichia</taxon>
    </lineage>
</organism>
<evidence type="ECO:0000313" key="2">
    <source>
        <dbReference type="Proteomes" id="UP000185794"/>
    </source>
</evidence>
<sequence length="90" mass="10636">MNRMLRDHLKTNTSNNDHDRYIYSSDRRFCQINKNRIQNYFQTQEACISCLRNTMILNIGSLFLLLNKMRMVFQMGGGGGADLQEQLHYE</sequence>
<gene>
    <name evidence="1" type="ORF">AWP47_18100</name>
</gene>
<protein>
    <submittedName>
        <fullName evidence="1">Uncharacterized protein</fullName>
    </submittedName>
</protein>
<accession>A0A854BJK1</accession>
<name>A0A854BJK1_ECOLX</name>
<comment type="caution">
    <text evidence="1">The sequence shown here is derived from an EMBL/GenBank/DDBJ whole genome shotgun (WGS) entry which is preliminary data.</text>
</comment>
<dbReference type="EMBL" id="LRKC01000139">
    <property type="protein sequence ID" value="OKV08138.1"/>
    <property type="molecule type" value="Genomic_DNA"/>
</dbReference>
<proteinExistence type="predicted"/>
<evidence type="ECO:0000313" key="1">
    <source>
        <dbReference type="EMBL" id="OKV08138.1"/>
    </source>
</evidence>